<sequence length="374" mass="41742">MAKKLPTDDTAHDDLDASATSDSEQETSSNKTTVHQAPGASKKHLTTDHYDFLLDWLEREGSYVKIFGAVGKTSLAKKDTQSSKLGFDEWAAHVSQARGGLVLTGSSLKSRFRRYLDKYKKIKDDEKLTGFGLTEEDYKEKVTTISRRYENQCPRFERMDRIFGTKANVIALASMEGGMGTRLEVRGMEVNLEQERDEDVETVIGHYDDSEDPTMATAAPVRAVLNLDDDEIVEEGPTQRTPAEEGRERKVPASTGQAKRPAKSSAGTVQDKRAKTETPRLALYTLNSGTSQSKSSFFVSAYLEGIKAKADFALTIEQNRLKWKKENLAKEAELRVNEQKATLEGKRMDLLAPLLKDGLADKELIDSVMKKKDY</sequence>
<organism evidence="2 3">
    <name type="scientific">Linnemannia exigua</name>
    <dbReference type="NCBI Taxonomy" id="604196"/>
    <lineage>
        <taxon>Eukaryota</taxon>
        <taxon>Fungi</taxon>
        <taxon>Fungi incertae sedis</taxon>
        <taxon>Mucoromycota</taxon>
        <taxon>Mortierellomycotina</taxon>
        <taxon>Mortierellomycetes</taxon>
        <taxon>Mortierellales</taxon>
        <taxon>Mortierellaceae</taxon>
        <taxon>Linnemannia</taxon>
    </lineage>
</organism>
<evidence type="ECO:0000313" key="2">
    <source>
        <dbReference type="EMBL" id="KAG0256879.1"/>
    </source>
</evidence>
<dbReference type="AlphaFoldDB" id="A0AAD4D205"/>
<dbReference type="Proteomes" id="UP001194580">
    <property type="component" value="Unassembled WGS sequence"/>
</dbReference>
<comment type="caution">
    <text evidence="2">The sequence shown here is derived from an EMBL/GenBank/DDBJ whole genome shotgun (WGS) entry which is preliminary data.</text>
</comment>
<evidence type="ECO:0000313" key="3">
    <source>
        <dbReference type="Proteomes" id="UP001194580"/>
    </source>
</evidence>
<feature type="compositionally biased region" description="Polar residues" evidence="1">
    <location>
        <begin position="18"/>
        <end position="35"/>
    </location>
</feature>
<feature type="compositionally biased region" description="Basic and acidic residues" evidence="1">
    <location>
        <begin position="242"/>
        <end position="251"/>
    </location>
</feature>
<name>A0AAD4D205_9FUNG</name>
<dbReference type="PANTHER" id="PTHR33246:SF51">
    <property type="entry name" value="MYB_SANT-LIKE DOMAIN-CONTAINING PROTEIN"/>
    <property type="match status" value="1"/>
</dbReference>
<feature type="region of interest" description="Disordered" evidence="1">
    <location>
        <begin position="233"/>
        <end position="275"/>
    </location>
</feature>
<protein>
    <submittedName>
        <fullName evidence="2">Uncharacterized protein</fullName>
    </submittedName>
</protein>
<gene>
    <name evidence="2" type="ORF">BGZ95_005377</name>
</gene>
<proteinExistence type="predicted"/>
<feature type="region of interest" description="Disordered" evidence="1">
    <location>
        <begin position="1"/>
        <end position="41"/>
    </location>
</feature>
<accession>A0AAD4D205</accession>
<dbReference type="EMBL" id="JAAAIL010002488">
    <property type="protein sequence ID" value="KAG0256879.1"/>
    <property type="molecule type" value="Genomic_DNA"/>
</dbReference>
<dbReference type="PANTHER" id="PTHR33246">
    <property type="entry name" value="CCHC-TYPE DOMAIN-CONTAINING PROTEIN"/>
    <property type="match status" value="1"/>
</dbReference>
<feature type="compositionally biased region" description="Basic and acidic residues" evidence="1">
    <location>
        <begin position="1"/>
        <end position="15"/>
    </location>
</feature>
<keyword evidence="3" id="KW-1185">Reference proteome</keyword>
<evidence type="ECO:0000256" key="1">
    <source>
        <dbReference type="SAM" id="MobiDB-lite"/>
    </source>
</evidence>
<reference evidence="2" key="1">
    <citation type="journal article" date="2020" name="Fungal Divers.">
        <title>Resolving the Mortierellaceae phylogeny through synthesis of multi-gene phylogenetics and phylogenomics.</title>
        <authorList>
            <person name="Vandepol N."/>
            <person name="Liber J."/>
            <person name="Desiro A."/>
            <person name="Na H."/>
            <person name="Kennedy M."/>
            <person name="Barry K."/>
            <person name="Grigoriev I.V."/>
            <person name="Miller A.N."/>
            <person name="O'Donnell K."/>
            <person name="Stajich J.E."/>
            <person name="Bonito G."/>
        </authorList>
    </citation>
    <scope>NUCLEOTIDE SEQUENCE</scope>
    <source>
        <strain evidence="2">NRRL 28262</strain>
    </source>
</reference>